<sequence length="141" mass="15282">MLTKLVAAFNLAMSLGAFYMGISMLPVMGVFVEFPPEWVGVMPFTSWSALAIYGMLVFGIGNAVATVCGFTRQARTCFVATISLGILLSLSAALPIVLLGDWYLPLVFFFFLSFIQIGLGLYGVFKKFRTGSQASKGILNQ</sequence>
<feature type="transmembrane region" description="Helical" evidence="1">
    <location>
        <begin position="44"/>
        <end position="65"/>
    </location>
</feature>
<gene>
    <name evidence="2" type="ORF">AUC31_06080</name>
</gene>
<dbReference type="AlphaFoldDB" id="A0A0U2ZFZ2"/>
<organism evidence="2 3">
    <name type="scientific">Planococcus rifietoensis</name>
    <dbReference type="NCBI Taxonomy" id="200991"/>
    <lineage>
        <taxon>Bacteria</taxon>
        <taxon>Bacillati</taxon>
        <taxon>Bacillota</taxon>
        <taxon>Bacilli</taxon>
        <taxon>Bacillales</taxon>
        <taxon>Caryophanaceae</taxon>
        <taxon>Planococcus</taxon>
    </lineage>
</organism>
<dbReference type="Proteomes" id="UP000067683">
    <property type="component" value="Chromosome"/>
</dbReference>
<feature type="transmembrane region" description="Helical" evidence="1">
    <location>
        <begin position="7"/>
        <end position="32"/>
    </location>
</feature>
<keyword evidence="1" id="KW-1133">Transmembrane helix</keyword>
<dbReference type="OrthoDB" id="2439941at2"/>
<keyword evidence="3" id="KW-1185">Reference proteome</keyword>
<evidence type="ECO:0000256" key="1">
    <source>
        <dbReference type="SAM" id="Phobius"/>
    </source>
</evidence>
<dbReference type="STRING" id="200991.AUC31_06080"/>
<dbReference type="EMBL" id="CP013659">
    <property type="protein sequence ID" value="ALS74817.1"/>
    <property type="molecule type" value="Genomic_DNA"/>
</dbReference>
<reference evidence="2" key="1">
    <citation type="submission" date="2016-01" db="EMBL/GenBank/DDBJ databases">
        <title>Complete genome of Planococcus rifietoensis type strain M8.</title>
        <authorList>
            <person name="See-Too W.S."/>
        </authorList>
    </citation>
    <scope>NUCLEOTIDE SEQUENCE [LARGE SCALE GENOMIC DNA]</scope>
    <source>
        <strain evidence="2">M8</strain>
    </source>
</reference>
<keyword evidence="1" id="KW-0472">Membrane</keyword>
<name>A0A0U2ZFZ2_9BACL</name>
<keyword evidence="1" id="KW-0812">Transmembrane</keyword>
<evidence type="ECO:0000313" key="3">
    <source>
        <dbReference type="Proteomes" id="UP000067683"/>
    </source>
</evidence>
<accession>A0A0U2ZFZ2</accession>
<dbReference type="KEGG" id="prt:AUC31_06080"/>
<feature type="transmembrane region" description="Helical" evidence="1">
    <location>
        <begin position="102"/>
        <end position="125"/>
    </location>
</feature>
<protein>
    <submittedName>
        <fullName evidence="2">Uncharacterized protein</fullName>
    </submittedName>
</protein>
<evidence type="ECO:0000313" key="2">
    <source>
        <dbReference type="EMBL" id="ALS74817.1"/>
    </source>
</evidence>
<proteinExistence type="predicted"/>
<feature type="transmembrane region" description="Helical" evidence="1">
    <location>
        <begin position="77"/>
        <end position="96"/>
    </location>
</feature>
<dbReference type="RefSeq" id="WP_058381524.1">
    <property type="nucleotide sequence ID" value="NZ_CP013659.2"/>
</dbReference>